<comment type="caution">
    <text evidence="2">The sequence shown here is derived from an EMBL/GenBank/DDBJ whole genome shotgun (WGS) entry which is preliminary data.</text>
</comment>
<gene>
    <name evidence="2" type="ORF">OFAG_01216</name>
</gene>
<protein>
    <submittedName>
        <fullName evidence="2">PIN family putative toxin-antitoxin system toxin component</fullName>
    </submittedName>
</protein>
<reference evidence="2" key="1">
    <citation type="submission" date="2011-10" db="EMBL/GenBank/DDBJ databases">
        <title>The Genome Sequence of Oxalobacter formigenes HOxBLS.</title>
        <authorList>
            <consortium name="The Broad Institute Genome Sequencing Platform"/>
            <person name="Earl A."/>
            <person name="Ward D."/>
            <person name="Feldgarden M."/>
            <person name="Gevers D."/>
            <person name="Allison M.J."/>
            <person name="Humphrey S."/>
            <person name="Young S.K."/>
            <person name="Zeng Q."/>
            <person name="Gargeya S."/>
            <person name="Fitzgerald M."/>
            <person name="Haas B."/>
            <person name="Abouelleil A."/>
            <person name="Alvarado L."/>
            <person name="Arachchi H.M."/>
            <person name="Berlin A."/>
            <person name="Brown A."/>
            <person name="Chapman S.B."/>
            <person name="Chen Z."/>
            <person name="Dunbar C."/>
            <person name="Freedman E."/>
            <person name="Gearin G."/>
            <person name="Goldberg J."/>
            <person name="Griggs A."/>
            <person name="Gujja S."/>
            <person name="Heiman D."/>
            <person name="Howarth C."/>
            <person name="Larson L."/>
            <person name="Lui A."/>
            <person name="MacDonald P.J.P."/>
            <person name="Montmayeur A."/>
            <person name="Murphy C."/>
            <person name="Neiman D."/>
            <person name="Pearson M."/>
            <person name="Priest M."/>
            <person name="Roberts A."/>
            <person name="Saif S."/>
            <person name="Shea T."/>
            <person name="Shenoy N."/>
            <person name="Sisk P."/>
            <person name="Stolte C."/>
            <person name="Sykes S."/>
            <person name="Wortman J."/>
            <person name="Nusbaum C."/>
            <person name="Birren B."/>
        </authorList>
    </citation>
    <scope>NUCLEOTIDE SEQUENCE [LARGE SCALE GENOMIC DNA]</scope>
    <source>
        <strain evidence="2">HOxBLS</strain>
    </source>
</reference>
<dbReference type="SUPFAM" id="SSF88723">
    <property type="entry name" value="PIN domain-like"/>
    <property type="match status" value="1"/>
</dbReference>
<organism evidence="2 3">
    <name type="scientific">Oxalobacter paraformigenes</name>
    <dbReference type="NCBI Taxonomy" id="556268"/>
    <lineage>
        <taxon>Bacteria</taxon>
        <taxon>Pseudomonadati</taxon>
        <taxon>Pseudomonadota</taxon>
        <taxon>Betaproteobacteria</taxon>
        <taxon>Burkholderiales</taxon>
        <taxon>Oxalobacteraceae</taxon>
        <taxon>Oxalobacter</taxon>
    </lineage>
</organism>
<dbReference type="AlphaFoldDB" id="C3X4C7"/>
<dbReference type="RefSeq" id="WP_005877491.1">
    <property type="nucleotide sequence ID" value="NZ_CABMNL010000001.1"/>
</dbReference>
<dbReference type="EMBL" id="ACDP02000007">
    <property type="protein sequence ID" value="EEO28063.1"/>
    <property type="molecule type" value="Genomic_DNA"/>
</dbReference>
<feature type="domain" description="PIN" evidence="1">
    <location>
        <begin position="6"/>
        <end position="117"/>
    </location>
</feature>
<proteinExistence type="predicted"/>
<keyword evidence="3" id="KW-1185">Reference proteome</keyword>
<accession>C3X4C7</accession>
<dbReference type="Proteomes" id="UP000003973">
    <property type="component" value="Unassembled WGS sequence"/>
</dbReference>
<dbReference type="InterPro" id="IPR002716">
    <property type="entry name" value="PIN_dom"/>
</dbReference>
<dbReference type="InterPro" id="IPR002850">
    <property type="entry name" value="PIN_toxin-like"/>
</dbReference>
<dbReference type="HOGENOM" id="CLU_116617_0_0_4"/>
<name>C3X4C7_9BURK</name>
<evidence type="ECO:0000313" key="3">
    <source>
        <dbReference type="Proteomes" id="UP000003973"/>
    </source>
</evidence>
<dbReference type="NCBIfam" id="TIGR00305">
    <property type="entry name" value="putative toxin-antitoxin system toxin component, PIN family"/>
    <property type="match status" value="1"/>
</dbReference>
<dbReference type="PANTHER" id="PTHR34610:SF3">
    <property type="entry name" value="SSL7007 PROTEIN"/>
    <property type="match status" value="1"/>
</dbReference>
<dbReference type="Pfam" id="PF13470">
    <property type="entry name" value="PIN_3"/>
    <property type="match status" value="1"/>
</dbReference>
<dbReference type="eggNOG" id="COG1569">
    <property type="taxonomic scope" value="Bacteria"/>
</dbReference>
<evidence type="ECO:0000259" key="1">
    <source>
        <dbReference type="Pfam" id="PF13470"/>
    </source>
</evidence>
<dbReference type="InterPro" id="IPR029060">
    <property type="entry name" value="PIN-like_dom_sf"/>
</dbReference>
<dbReference type="PANTHER" id="PTHR34610">
    <property type="entry name" value="SSL7007 PROTEIN"/>
    <property type="match status" value="1"/>
</dbReference>
<evidence type="ECO:0000313" key="2">
    <source>
        <dbReference type="EMBL" id="EEO28063.1"/>
    </source>
</evidence>
<sequence>MNAELAVFDTNVCLDLFVFHDPVAAVLLKAIHENTIMAITREDCRAEWCRVLDYPKLALSDTQKRQSKRQFDQFIHLVDPPKRDYRFLPLCSDPDDQKFLEAAYDSHATYLFTKDKALLKLARKNKKKAGFNIIAPGQWKTEPE</sequence>